<dbReference type="SUPFAM" id="SSF52540">
    <property type="entry name" value="P-loop containing nucleoside triphosphate hydrolases"/>
    <property type="match status" value="1"/>
</dbReference>
<protein>
    <submittedName>
        <fullName evidence="1">Uncharacterized protein</fullName>
    </submittedName>
</protein>
<proteinExistence type="predicted"/>
<gene>
    <name evidence="1" type="ORF">LCGC14_2239180</name>
</gene>
<dbReference type="AlphaFoldDB" id="A0A0F9FIH7"/>
<evidence type="ECO:0000313" key="1">
    <source>
        <dbReference type="EMBL" id="KKL57060.1"/>
    </source>
</evidence>
<dbReference type="EMBL" id="LAZR01030292">
    <property type="protein sequence ID" value="KKL57060.1"/>
    <property type="molecule type" value="Genomic_DNA"/>
</dbReference>
<sequence>MTTIGKMTGIIGPPGTGKSELIARAEAWARKNKKRVAVACVPFGEKESYPENDIFVVKTFDDVGWAPLTGDFKADAYMALYKWLGNLRQVDDIGLVAVDTFSEVTHLAMHDVLSTYSTGDPSEPGHGAAYIGHNRRIMDLKQQLERLTLAGKHVVCTFHGEMREMAGKGKAEEKVTMKSQNRGDKVLTWDDQYVPAMLSAIREKIPGWFSLWLFASCAGVGTGAKYTVSSLPVEGVPAKRRKNMQLTLKPPMTEAAMPNDFSFLMEALGL</sequence>
<comment type="caution">
    <text evidence="1">The sequence shown here is derived from an EMBL/GenBank/DDBJ whole genome shotgun (WGS) entry which is preliminary data.</text>
</comment>
<reference evidence="1" key="1">
    <citation type="journal article" date="2015" name="Nature">
        <title>Complex archaea that bridge the gap between prokaryotes and eukaryotes.</title>
        <authorList>
            <person name="Spang A."/>
            <person name="Saw J.H."/>
            <person name="Jorgensen S.L."/>
            <person name="Zaremba-Niedzwiedzka K."/>
            <person name="Martijn J."/>
            <person name="Lind A.E."/>
            <person name="van Eijk R."/>
            <person name="Schleper C."/>
            <person name="Guy L."/>
            <person name="Ettema T.J."/>
        </authorList>
    </citation>
    <scope>NUCLEOTIDE SEQUENCE</scope>
</reference>
<name>A0A0F9FIH7_9ZZZZ</name>
<accession>A0A0F9FIH7</accession>
<organism evidence="1">
    <name type="scientific">marine sediment metagenome</name>
    <dbReference type="NCBI Taxonomy" id="412755"/>
    <lineage>
        <taxon>unclassified sequences</taxon>
        <taxon>metagenomes</taxon>
        <taxon>ecological metagenomes</taxon>
    </lineage>
</organism>
<dbReference type="Pfam" id="PF13479">
    <property type="entry name" value="AAA_24"/>
    <property type="match status" value="1"/>
</dbReference>
<dbReference type="InterPro" id="IPR027417">
    <property type="entry name" value="P-loop_NTPase"/>
</dbReference>